<accession>A0ABV8QSF1</accession>
<sequence>MKKIIAILIITFITAAAFAQSTHTFPQSFVGKWKGSLQWLVAGKPTQTFTMQLHIKPTDTAGVYTWQIIYGDDAKDNRPYLLKPIDTAKGHWVVDEKDGIVLDGYVLGNTYTGAFTVQNNTIVDTYRVENDTMFVSFLSINLNAKNTSGKGTDEVPTVTSYKIGSYQQGILQKLP</sequence>
<dbReference type="RefSeq" id="WP_379708563.1">
    <property type="nucleotide sequence ID" value="NZ_JBHSCZ010000002.1"/>
</dbReference>
<organism evidence="2 3">
    <name type="scientific">Ferruginibacter yonginensis</name>
    <dbReference type="NCBI Taxonomy" id="1310416"/>
    <lineage>
        <taxon>Bacteria</taxon>
        <taxon>Pseudomonadati</taxon>
        <taxon>Bacteroidota</taxon>
        <taxon>Chitinophagia</taxon>
        <taxon>Chitinophagales</taxon>
        <taxon>Chitinophagaceae</taxon>
        <taxon>Ferruginibacter</taxon>
    </lineage>
</organism>
<gene>
    <name evidence="2" type="ORF">ACFOWM_07835</name>
</gene>
<keyword evidence="1" id="KW-0732">Signal</keyword>
<evidence type="ECO:0000313" key="3">
    <source>
        <dbReference type="Proteomes" id="UP001595907"/>
    </source>
</evidence>
<proteinExistence type="predicted"/>
<dbReference type="EMBL" id="JBHSCZ010000002">
    <property type="protein sequence ID" value="MFC4262781.1"/>
    <property type="molecule type" value="Genomic_DNA"/>
</dbReference>
<dbReference type="Proteomes" id="UP001595907">
    <property type="component" value="Unassembled WGS sequence"/>
</dbReference>
<evidence type="ECO:0000256" key="1">
    <source>
        <dbReference type="SAM" id="SignalP"/>
    </source>
</evidence>
<feature type="chain" id="PRO_5046241674" description="Lipocalin-like domain-containing protein" evidence="1">
    <location>
        <begin position="20"/>
        <end position="175"/>
    </location>
</feature>
<feature type="signal peptide" evidence="1">
    <location>
        <begin position="1"/>
        <end position="19"/>
    </location>
</feature>
<protein>
    <recommendedName>
        <fullName evidence="4">Lipocalin-like domain-containing protein</fullName>
    </recommendedName>
</protein>
<comment type="caution">
    <text evidence="2">The sequence shown here is derived from an EMBL/GenBank/DDBJ whole genome shotgun (WGS) entry which is preliminary data.</text>
</comment>
<reference evidence="3" key="1">
    <citation type="journal article" date="2019" name="Int. J. Syst. Evol. Microbiol.">
        <title>The Global Catalogue of Microorganisms (GCM) 10K type strain sequencing project: providing services to taxonomists for standard genome sequencing and annotation.</title>
        <authorList>
            <consortium name="The Broad Institute Genomics Platform"/>
            <consortium name="The Broad Institute Genome Sequencing Center for Infectious Disease"/>
            <person name="Wu L."/>
            <person name="Ma J."/>
        </authorList>
    </citation>
    <scope>NUCLEOTIDE SEQUENCE [LARGE SCALE GENOMIC DNA]</scope>
    <source>
        <strain evidence="3">CECT 8289</strain>
    </source>
</reference>
<evidence type="ECO:0000313" key="2">
    <source>
        <dbReference type="EMBL" id="MFC4262781.1"/>
    </source>
</evidence>
<name>A0ABV8QSF1_9BACT</name>
<keyword evidence="3" id="KW-1185">Reference proteome</keyword>
<evidence type="ECO:0008006" key="4">
    <source>
        <dbReference type="Google" id="ProtNLM"/>
    </source>
</evidence>